<feature type="non-terminal residue" evidence="2">
    <location>
        <position position="1"/>
    </location>
</feature>
<comment type="caution">
    <text evidence="2">The sequence shown here is derived from an EMBL/GenBank/DDBJ whole genome shotgun (WGS) entry which is preliminary data.</text>
</comment>
<sequence>TGFGASIMIIDDLIKSSLEANNASVLEKHWEWFTNTMLSRLEEGGKIIIIMTRWHSEDLAGKVLKWCKEKKKMYKHISMKAIVNEETKEMLCSEVLSYESALDKKSAMGADIFSANYQQEPIDMVGRLYSSFKTYDKVPVDFDYISNYTDTADEGTDNLCSIVYGAKNNEAYILDIVYTKEPMEVTEEKVAKILYENDVNKALIESNNGGKGFARAVKRILEEKYRWNKTRIKWFHQFKNKQARILSNATWVMDHIYYPYNWKDRWPKYYDDMVKYQREGKNRHDDAQDCTTGVAEQFNRKQGARFE</sequence>
<dbReference type="Proteomes" id="UP001141183">
    <property type="component" value="Unassembled WGS sequence"/>
</dbReference>
<dbReference type="InterPro" id="IPR054762">
    <property type="entry name" value="Gp19_RNaseH-like"/>
</dbReference>
<reference evidence="2" key="1">
    <citation type="submission" date="2022-05" db="EMBL/GenBank/DDBJ databases">
        <title>Draft genome sequence of Clostridium tertium strain CP3 isolated from Peru.</title>
        <authorList>
            <person name="Hurtado R."/>
            <person name="Lima L."/>
            <person name="Sousa T."/>
            <person name="Jaiswal A.K."/>
            <person name="Tiwari S."/>
            <person name="Maturrano L."/>
            <person name="Brenig B."/>
            <person name="Azevedo V."/>
        </authorList>
    </citation>
    <scope>NUCLEOTIDE SEQUENCE</scope>
    <source>
        <strain evidence="2">CP3</strain>
    </source>
</reference>
<dbReference type="RefSeq" id="WP_272470844.1">
    <property type="nucleotide sequence ID" value="NZ_JAMRYU010000037.1"/>
</dbReference>
<feature type="domain" description="Terminase large subunit ribonuclease H-like" evidence="1">
    <location>
        <begin position="150"/>
        <end position="253"/>
    </location>
</feature>
<evidence type="ECO:0000259" key="1">
    <source>
        <dbReference type="Pfam" id="PF22530"/>
    </source>
</evidence>
<name>A0A9X4B391_9CLOT</name>
<dbReference type="NCBIfam" id="TIGR01630">
    <property type="entry name" value="psiM2_ORF9"/>
    <property type="match status" value="1"/>
</dbReference>
<evidence type="ECO:0000313" key="3">
    <source>
        <dbReference type="Proteomes" id="UP001141183"/>
    </source>
</evidence>
<organism evidence="2 3">
    <name type="scientific">Clostridium tertium</name>
    <dbReference type="NCBI Taxonomy" id="1559"/>
    <lineage>
        <taxon>Bacteria</taxon>
        <taxon>Bacillati</taxon>
        <taxon>Bacillota</taxon>
        <taxon>Clostridia</taxon>
        <taxon>Eubacteriales</taxon>
        <taxon>Clostridiaceae</taxon>
        <taxon>Clostridium</taxon>
    </lineage>
</organism>
<keyword evidence="3" id="KW-1185">Reference proteome</keyword>
<dbReference type="InterPro" id="IPR006517">
    <property type="entry name" value="Phage_terminase_lsu-like_C"/>
</dbReference>
<dbReference type="AlphaFoldDB" id="A0A9X4B391"/>
<dbReference type="Pfam" id="PF22530">
    <property type="entry name" value="Terminase-T7_RNaseH-like"/>
    <property type="match status" value="1"/>
</dbReference>
<evidence type="ECO:0000313" key="2">
    <source>
        <dbReference type="EMBL" id="MDC4242542.1"/>
    </source>
</evidence>
<accession>A0A9X4B391</accession>
<gene>
    <name evidence="2" type="primary">terL</name>
    <name evidence="2" type="ORF">NE398_20640</name>
</gene>
<protein>
    <submittedName>
        <fullName evidence="2">Phage terminase large subunit</fullName>
    </submittedName>
</protein>
<proteinExistence type="predicted"/>
<dbReference type="EMBL" id="JAMRYU010000037">
    <property type="protein sequence ID" value="MDC4242542.1"/>
    <property type="molecule type" value="Genomic_DNA"/>
</dbReference>